<sequence>MFTDNHNQKREIPLSSLEKKKPNFGIKSPEEWRNKEGRKASDQLFSLYEGYFFSILPSKEGWEKIEKTYRAIEKYSSKKSAEFFDVNSVDRWETLAEGYESICEDFLLNNIFESLIDHGSCGGHLARLFVRRAVSNIDVARAFFKNKQTVWEYDNPNRRMLILQQFLTDVITMSDLLIWTLSESETRYTEDDVVRLHHLDQSIEPSQISLPADTLFIPNWKVLLKKSFPNTSLNEPSTRAQTIAVRLEVPMPDHDPWWYEMESNPTLEDDEDDTDYYLSKEFKSVFDKPLKIVDLQHLYFALKENDDEKISNTLEALISRGSIPQKKKEFIIDGLRTIAQMYGWGKQESPSSFEKDLNQIAEKIPLPVSAEVFEAHHRNFNKRRTIESFSQILHKRILEVAVTFLVDATKKDRYDKGSIIQSILLVEEKARSLYAEVVEKGLPAFKEYISWINQESKRSAEAGKPYPGEFYVGRDTFTTLYPAAKVFRWGKMTSPERRALTVFVNVSRPLVNNMRRTHQMRMMMKDWLEKEGVTRSMFGIDGGYSGSSPFEVFAALDPDFSGKQGDEQIRLLSTSNKARRTVAESYGEVVSWMEALPKFTDRAQRVLKTEFGKYYVESAHRSSVERLLAWTVQHAVWREIIHYDPNEKDLRSEQDMLAVFDCEKHQVAHSIDEINESTKAYVGKLEPGIFDRLSEGVEHVYTKFPEGHIRRQSIEIGGKDERELEELLERSGHHIYMETKLMMAHDDFKRSLREEDPRQPDWKKWKLKSPEEAKLIRLSVEDLGFPSGATTDQIFAKAQELGLELCPPEVGPQFSLQYTDQSMDEYTFVGMKQIHADGDQRVFGMLRNDNGMRLDSYLAKPMLRWDERHQFVFRLPKKS</sequence>
<evidence type="ECO:0000313" key="2">
    <source>
        <dbReference type="EMBL" id="KKR04256.1"/>
    </source>
</evidence>
<protein>
    <submittedName>
        <fullName evidence="2">Uncharacterized protein</fullName>
    </submittedName>
</protein>
<accession>A0A0G0MV02</accession>
<dbReference type="Proteomes" id="UP000033935">
    <property type="component" value="Unassembled WGS sequence"/>
</dbReference>
<evidence type="ECO:0000313" key="3">
    <source>
        <dbReference type="Proteomes" id="UP000033935"/>
    </source>
</evidence>
<organism evidence="2 3">
    <name type="scientific">Candidatus Uhrbacteria bacterium GW2011_GWF2_39_13</name>
    <dbReference type="NCBI Taxonomy" id="1618995"/>
    <lineage>
        <taxon>Bacteria</taxon>
        <taxon>Candidatus Uhriibacteriota</taxon>
    </lineage>
</organism>
<gene>
    <name evidence="2" type="ORF">UT30_C0010G0020</name>
</gene>
<feature type="compositionally biased region" description="Basic and acidic residues" evidence="1">
    <location>
        <begin position="1"/>
        <end position="21"/>
    </location>
</feature>
<feature type="region of interest" description="Disordered" evidence="1">
    <location>
        <begin position="1"/>
        <end position="29"/>
    </location>
</feature>
<comment type="caution">
    <text evidence="2">The sequence shown here is derived from an EMBL/GenBank/DDBJ whole genome shotgun (WGS) entry which is preliminary data.</text>
</comment>
<dbReference type="AlphaFoldDB" id="A0A0G0MV02"/>
<dbReference type="EMBL" id="LBWG01000010">
    <property type="protein sequence ID" value="KKR04256.1"/>
    <property type="molecule type" value="Genomic_DNA"/>
</dbReference>
<proteinExistence type="predicted"/>
<evidence type="ECO:0000256" key="1">
    <source>
        <dbReference type="SAM" id="MobiDB-lite"/>
    </source>
</evidence>
<name>A0A0G0MV02_9BACT</name>
<reference evidence="2 3" key="1">
    <citation type="journal article" date="2015" name="Nature">
        <title>rRNA introns, odd ribosomes, and small enigmatic genomes across a large radiation of phyla.</title>
        <authorList>
            <person name="Brown C.T."/>
            <person name="Hug L.A."/>
            <person name="Thomas B.C."/>
            <person name="Sharon I."/>
            <person name="Castelle C.J."/>
            <person name="Singh A."/>
            <person name="Wilkins M.J."/>
            <person name="Williams K.H."/>
            <person name="Banfield J.F."/>
        </authorList>
    </citation>
    <scope>NUCLEOTIDE SEQUENCE [LARGE SCALE GENOMIC DNA]</scope>
</reference>